<dbReference type="AlphaFoldDB" id="A0A5B0QAI2"/>
<name>A0A5B0QAI2_PUCGR</name>
<dbReference type="Proteomes" id="UP000324748">
    <property type="component" value="Unassembled WGS sequence"/>
</dbReference>
<reference evidence="1 2" key="1">
    <citation type="submission" date="2019-05" db="EMBL/GenBank/DDBJ databases">
        <title>Emergence of the Ug99 lineage of the wheat stem rust pathogen through somatic hybridization.</title>
        <authorList>
            <person name="Li F."/>
            <person name="Upadhyaya N.M."/>
            <person name="Sperschneider J."/>
            <person name="Matny O."/>
            <person name="Nguyen-Phuc H."/>
            <person name="Mago R."/>
            <person name="Raley C."/>
            <person name="Miller M.E."/>
            <person name="Silverstein K.A.T."/>
            <person name="Henningsen E."/>
            <person name="Hirsch C.D."/>
            <person name="Visser B."/>
            <person name="Pretorius Z.A."/>
            <person name="Steffenson B.J."/>
            <person name="Schwessinger B."/>
            <person name="Dodds P.N."/>
            <person name="Figueroa M."/>
        </authorList>
    </citation>
    <scope>NUCLEOTIDE SEQUENCE [LARGE SCALE GENOMIC DNA]</scope>
    <source>
        <strain evidence="1">21-0</strain>
    </source>
</reference>
<protein>
    <submittedName>
        <fullName evidence="1">Uncharacterized protein</fullName>
    </submittedName>
</protein>
<organism evidence="1 2">
    <name type="scientific">Puccinia graminis f. sp. tritici</name>
    <dbReference type="NCBI Taxonomy" id="56615"/>
    <lineage>
        <taxon>Eukaryota</taxon>
        <taxon>Fungi</taxon>
        <taxon>Dikarya</taxon>
        <taxon>Basidiomycota</taxon>
        <taxon>Pucciniomycotina</taxon>
        <taxon>Pucciniomycetes</taxon>
        <taxon>Pucciniales</taxon>
        <taxon>Pucciniaceae</taxon>
        <taxon>Puccinia</taxon>
    </lineage>
</organism>
<proteinExistence type="predicted"/>
<evidence type="ECO:0000313" key="2">
    <source>
        <dbReference type="Proteomes" id="UP000324748"/>
    </source>
</evidence>
<keyword evidence="2" id="KW-1185">Reference proteome</keyword>
<dbReference type="EMBL" id="VSWC01000027">
    <property type="protein sequence ID" value="KAA1110187.1"/>
    <property type="molecule type" value="Genomic_DNA"/>
</dbReference>
<sequence length="95" mass="10933">MCRADVYSPVARKELSQRRATCFSEIERLQVVDPRLVESIHLPVRPTKEIVSGCFRFPKSLKVQLPFQLVCTLSPPPPTNRNISIFELKHLFDNP</sequence>
<accession>A0A5B0QAI2</accession>
<comment type="caution">
    <text evidence="1">The sequence shown here is derived from an EMBL/GenBank/DDBJ whole genome shotgun (WGS) entry which is preliminary data.</text>
</comment>
<gene>
    <name evidence="1" type="ORF">PGT21_013684</name>
</gene>
<evidence type="ECO:0000313" key="1">
    <source>
        <dbReference type="EMBL" id="KAA1110187.1"/>
    </source>
</evidence>